<dbReference type="Pfam" id="PF13460">
    <property type="entry name" value="NAD_binding_10"/>
    <property type="match status" value="1"/>
</dbReference>
<dbReference type="EMBL" id="JACCHP010000029">
    <property type="protein sequence ID" value="MBH5402505.1"/>
    <property type="molecule type" value="Genomic_DNA"/>
</dbReference>
<dbReference type="RefSeq" id="WP_197963557.1">
    <property type="nucleotide sequence ID" value="NZ_JACCHP010000029.1"/>
</dbReference>
<dbReference type="Gene3D" id="3.40.50.720">
    <property type="entry name" value="NAD(P)-binding Rossmann-like Domain"/>
    <property type="match status" value="1"/>
</dbReference>
<dbReference type="InterPro" id="IPR016040">
    <property type="entry name" value="NAD(P)-bd_dom"/>
</dbReference>
<dbReference type="InterPro" id="IPR051207">
    <property type="entry name" value="ComplexI_NDUFA9_subunit"/>
</dbReference>
<sequence>MRILLVGGTGFLGSAIHARLSAEGYECLSVSRHPAADRDRRHISLDVTRTTDPSQWKGILAGVDAVINLAGALQGRDLHGVHVAGSAALYSACESAGVRRVVLFSAIGSNVDAPSDFSRTKREGEAALMARDLDWVILRPSVVIGRAAYGGSALLRGLAALPVLPVMPDTAAIQPVHLDEVVETVLFFLQPGAPSRIAIDLAGPRPIAFSDAVALFRAWLRWRPAYRLQLPSWVASVAYRAGDVAQTLGWRTPINTTAQAEMRRGATGDPEPWRRLTGTPPRDLEAALAREPASVQERWFARLYALKPLIFGVFGLFWIATGIISLSAGWDIGMSLLLEGGLQGNVAALTVTAGALADIVIGLAILWRPLSRYGLWAALIISLTYAVIGTALVPRLWADPLGPMLKIWPVIMLNLVAMAIREDR</sequence>
<keyword evidence="1" id="KW-0812">Transmembrane</keyword>
<organism evidence="3 4">
    <name type="scientific">Bradyrhizobium agreste</name>
    <dbReference type="NCBI Taxonomy" id="2751811"/>
    <lineage>
        <taxon>Bacteria</taxon>
        <taxon>Pseudomonadati</taxon>
        <taxon>Pseudomonadota</taxon>
        <taxon>Alphaproteobacteria</taxon>
        <taxon>Hyphomicrobiales</taxon>
        <taxon>Nitrobacteraceae</taxon>
        <taxon>Bradyrhizobium</taxon>
    </lineage>
</organism>
<dbReference type="InterPro" id="IPR036291">
    <property type="entry name" value="NAD(P)-bd_dom_sf"/>
</dbReference>
<keyword evidence="4" id="KW-1185">Reference proteome</keyword>
<evidence type="ECO:0000313" key="3">
    <source>
        <dbReference type="EMBL" id="MBH5402505.1"/>
    </source>
</evidence>
<feature type="transmembrane region" description="Helical" evidence="1">
    <location>
        <begin position="373"/>
        <end position="393"/>
    </location>
</feature>
<gene>
    <name evidence="3" type="ORF">HZZ13_32645</name>
</gene>
<feature type="transmembrane region" description="Helical" evidence="1">
    <location>
        <begin position="405"/>
        <end position="421"/>
    </location>
</feature>
<name>A0ABS0PZM1_9BRAD</name>
<dbReference type="SUPFAM" id="SSF51735">
    <property type="entry name" value="NAD(P)-binding Rossmann-fold domains"/>
    <property type="match status" value="1"/>
</dbReference>
<dbReference type="Proteomes" id="UP000807370">
    <property type="component" value="Unassembled WGS sequence"/>
</dbReference>
<evidence type="ECO:0000313" key="4">
    <source>
        <dbReference type="Proteomes" id="UP000807370"/>
    </source>
</evidence>
<comment type="caution">
    <text evidence="3">The sequence shown here is derived from an EMBL/GenBank/DDBJ whole genome shotgun (WGS) entry which is preliminary data.</text>
</comment>
<dbReference type="InterPro" id="IPR025695">
    <property type="entry name" value="DoxX-like"/>
</dbReference>
<dbReference type="Pfam" id="PF13781">
    <property type="entry name" value="DoxX_3"/>
    <property type="match status" value="1"/>
</dbReference>
<protein>
    <submittedName>
        <fullName evidence="3">SDR family oxidoreductase</fullName>
    </submittedName>
</protein>
<accession>A0ABS0PZM1</accession>
<keyword evidence="1" id="KW-0472">Membrane</keyword>
<dbReference type="PANTHER" id="PTHR12126:SF11">
    <property type="entry name" value="NADH DEHYDROGENASE [UBIQUINONE] 1 ALPHA SUBCOMPLEX SUBUNIT 9, MITOCHONDRIAL"/>
    <property type="match status" value="1"/>
</dbReference>
<reference evidence="3 4" key="1">
    <citation type="submission" date="2020-07" db="EMBL/GenBank/DDBJ databases">
        <title>Bradyrhizobium diversity isolated from nodules of indigenous legumes of Western Australia.</title>
        <authorList>
            <person name="Klepa M.S."/>
        </authorList>
    </citation>
    <scope>NUCLEOTIDE SEQUENCE [LARGE SCALE GENOMIC DNA]</scope>
    <source>
        <strain evidence="3 4">CNPSo 4010</strain>
    </source>
</reference>
<dbReference type="PANTHER" id="PTHR12126">
    <property type="entry name" value="NADH-UBIQUINONE OXIDOREDUCTASE 39 KDA SUBUNIT-RELATED"/>
    <property type="match status" value="1"/>
</dbReference>
<evidence type="ECO:0000256" key="1">
    <source>
        <dbReference type="SAM" id="Phobius"/>
    </source>
</evidence>
<evidence type="ECO:0000259" key="2">
    <source>
        <dbReference type="Pfam" id="PF13460"/>
    </source>
</evidence>
<feature type="transmembrane region" description="Helical" evidence="1">
    <location>
        <begin position="309"/>
        <end position="334"/>
    </location>
</feature>
<keyword evidence="1" id="KW-1133">Transmembrane helix</keyword>
<proteinExistence type="predicted"/>
<feature type="transmembrane region" description="Helical" evidence="1">
    <location>
        <begin position="346"/>
        <end position="367"/>
    </location>
</feature>
<feature type="domain" description="NAD(P)-binding" evidence="2">
    <location>
        <begin position="7"/>
        <end position="142"/>
    </location>
</feature>